<feature type="signal peptide" evidence="1">
    <location>
        <begin position="1"/>
        <end position="33"/>
    </location>
</feature>
<evidence type="ECO:0000313" key="4">
    <source>
        <dbReference type="Proteomes" id="UP001430290"/>
    </source>
</evidence>
<dbReference type="RefSeq" id="WP_223628574.1">
    <property type="nucleotide sequence ID" value="NZ_JAIQDJ010000002.1"/>
</dbReference>
<dbReference type="SUPFAM" id="SSF47473">
    <property type="entry name" value="EF-hand"/>
    <property type="match status" value="1"/>
</dbReference>
<dbReference type="InterPro" id="IPR011992">
    <property type="entry name" value="EF-hand-dom_pair"/>
</dbReference>
<comment type="caution">
    <text evidence="3">The sequence shown here is derived from an EMBL/GenBank/DDBJ whole genome shotgun (WGS) entry which is preliminary data.</text>
</comment>
<keyword evidence="4" id="KW-1185">Reference proteome</keyword>
<evidence type="ECO:0000256" key="1">
    <source>
        <dbReference type="SAM" id="SignalP"/>
    </source>
</evidence>
<evidence type="ECO:0000259" key="2">
    <source>
        <dbReference type="PROSITE" id="PS50222"/>
    </source>
</evidence>
<evidence type="ECO:0000313" key="3">
    <source>
        <dbReference type="EMBL" id="MBZ4186218.1"/>
    </source>
</evidence>
<dbReference type="Gene3D" id="1.10.238.10">
    <property type="entry name" value="EF-hand"/>
    <property type="match status" value="1"/>
</dbReference>
<feature type="domain" description="EF-hand" evidence="2">
    <location>
        <begin position="69"/>
        <end position="104"/>
    </location>
</feature>
<proteinExistence type="predicted"/>
<dbReference type="PROSITE" id="PS00018">
    <property type="entry name" value="EF_HAND_1"/>
    <property type="match status" value="2"/>
</dbReference>
<accession>A0ABS7TEG2</accession>
<dbReference type="InterPro" id="IPR002048">
    <property type="entry name" value="EF_hand_dom"/>
</dbReference>
<dbReference type="Proteomes" id="UP001430290">
    <property type="component" value="Unassembled WGS sequence"/>
</dbReference>
<reference evidence="3" key="1">
    <citation type="submission" date="2021-09" db="EMBL/GenBank/DDBJ databases">
        <authorList>
            <person name="Wu T."/>
            <person name="Guo S.Z."/>
        </authorList>
    </citation>
    <scope>NUCLEOTIDE SEQUENCE</scope>
    <source>
        <strain evidence="3">RSS-23</strain>
    </source>
</reference>
<dbReference type="InterPro" id="IPR018247">
    <property type="entry name" value="EF_Hand_1_Ca_BS"/>
</dbReference>
<dbReference type="PROSITE" id="PS50222">
    <property type="entry name" value="EF_HAND_2"/>
    <property type="match status" value="1"/>
</dbReference>
<feature type="chain" id="PRO_5047095287" description="EF-hand domain-containing protein" evidence="1">
    <location>
        <begin position="34"/>
        <end position="171"/>
    </location>
</feature>
<keyword evidence="1" id="KW-0732">Signal</keyword>
<sequence length="171" mass="16940">MSNTRTPITLAISAAIASAGLAAGSLFSMDALANGYLQDAGKTKPAATEGKCGEGKCGAAMMAGNEAKPAPATPMHTFEGLDTDKDGRISRTEFAAAHAGKDDKFAGIDGNSDGFISKQEFDAHHAAMQKAMGEGKCGGDAKATGAGGKTAGSEGKCGEGKCGEGKCGGSM</sequence>
<protein>
    <recommendedName>
        <fullName evidence="2">EF-hand domain-containing protein</fullName>
    </recommendedName>
</protein>
<gene>
    <name evidence="3" type="ORF">K7B09_07775</name>
</gene>
<dbReference type="Pfam" id="PF13202">
    <property type="entry name" value="EF-hand_5"/>
    <property type="match status" value="2"/>
</dbReference>
<name>A0ABS7TEG2_9GAMM</name>
<organism evidence="3 4">
    <name type="scientific">Thermomonas beijingensis</name>
    <dbReference type="NCBI Taxonomy" id="2872701"/>
    <lineage>
        <taxon>Bacteria</taxon>
        <taxon>Pseudomonadati</taxon>
        <taxon>Pseudomonadota</taxon>
        <taxon>Gammaproteobacteria</taxon>
        <taxon>Lysobacterales</taxon>
        <taxon>Lysobacteraceae</taxon>
        <taxon>Thermomonas</taxon>
    </lineage>
</organism>
<dbReference type="EMBL" id="JAIQDJ010000002">
    <property type="protein sequence ID" value="MBZ4186218.1"/>
    <property type="molecule type" value="Genomic_DNA"/>
</dbReference>